<dbReference type="PANTHER" id="PTHR14742">
    <property type="entry name" value="RIBONUCLEASE P SUBUNIT P21"/>
    <property type="match status" value="1"/>
</dbReference>
<feature type="region of interest" description="Disordered" evidence="1">
    <location>
        <begin position="116"/>
        <end position="194"/>
    </location>
</feature>
<dbReference type="HOGENOM" id="CLU_081044_0_0_1"/>
<protein>
    <submittedName>
        <fullName evidence="2">Uncharacterized protein</fullName>
    </submittedName>
</protein>
<organism evidence="3">
    <name type="scientific">Leptosphaeria maculans (strain JN3 / isolate v23.1.3 / race Av1-4-5-6-7-8)</name>
    <name type="common">Blackleg fungus</name>
    <name type="synonym">Phoma lingam</name>
    <dbReference type="NCBI Taxonomy" id="985895"/>
    <lineage>
        <taxon>Eukaryota</taxon>
        <taxon>Fungi</taxon>
        <taxon>Dikarya</taxon>
        <taxon>Ascomycota</taxon>
        <taxon>Pezizomycotina</taxon>
        <taxon>Dothideomycetes</taxon>
        <taxon>Pleosporomycetidae</taxon>
        <taxon>Pleosporales</taxon>
        <taxon>Pleosporineae</taxon>
        <taxon>Leptosphaeriaceae</taxon>
        <taxon>Plenodomus</taxon>
        <taxon>Plenodomus lingam/Leptosphaeria maculans species complex</taxon>
    </lineage>
</organism>
<dbReference type="STRING" id="985895.E4ZM95"/>
<dbReference type="OMA" id="LHCDNCQ"/>
<dbReference type="PANTHER" id="PTHR14742:SF3">
    <property type="entry name" value="RIBONUCLEASE MRP PROTEIN SUBUNIT SNM1"/>
    <property type="match status" value="1"/>
</dbReference>
<dbReference type="EMBL" id="FP929094">
    <property type="protein sequence ID" value="CBX92444.1"/>
    <property type="molecule type" value="Genomic_DNA"/>
</dbReference>
<dbReference type="Pfam" id="PF04032">
    <property type="entry name" value="Rpr2"/>
    <property type="match status" value="1"/>
</dbReference>
<dbReference type="Proteomes" id="UP000002668">
    <property type="component" value="Genome"/>
</dbReference>
<gene>
    <name evidence="2" type="ORF">LEMA_P051500.1</name>
</gene>
<dbReference type="VEuPathDB" id="FungiDB:LEMA_P051500.1"/>
<keyword evidence="3" id="KW-1185">Reference proteome</keyword>
<dbReference type="OrthoDB" id="438080at2759"/>
<proteinExistence type="predicted"/>
<dbReference type="RefSeq" id="XP_003835809.1">
    <property type="nucleotide sequence ID" value="XM_003835761.1"/>
</dbReference>
<dbReference type="AlphaFoldDB" id="E4ZM95"/>
<evidence type="ECO:0000313" key="3">
    <source>
        <dbReference type="Proteomes" id="UP000002668"/>
    </source>
</evidence>
<dbReference type="GO" id="GO:0005655">
    <property type="term" value="C:nucleolar ribonuclease P complex"/>
    <property type="evidence" value="ECO:0007669"/>
    <property type="project" value="TreeGrafter"/>
</dbReference>
<evidence type="ECO:0000256" key="1">
    <source>
        <dbReference type="SAM" id="MobiDB-lite"/>
    </source>
</evidence>
<accession>E4ZM95</accession>
<feature type="compositionally biased region" description="Basic residues" evidence="1">
    <location>
        <begin position="121"/>
        <end position="130"/>
    </location>
</feature>
<evidence type="ECO:0000313" key="2">
    <source>
        <dbReference type="EMBL" id="CBX92444.1"/>
    </source>
</evidence>
<sequence>MAQLEQQRRAQFLQEAAHLLAVPSPAAASFLGRARDQVVRDAELEIAPKEVDAYRRSICGACGNVMIPGWSCITSIRSQSRGGGSQKGKDSKKVNIAPERKTALECLRCHRETIQTLPPKPPRRIRRSRAHAQPEPAAEVTVSRKLADNAAMKTANATSKQRQKARKGGLQAMLEKSKTQNTGTGGFDLMDFAM</sequence>
<dbReference type="eggNOG" id="ENOG502SC64">
    <property type="taxonomic scope" value="Eukaryota"/>
</dbReference>
<dbReference type="InParanoid" id="E4ZM95"/>
<dbReference type="InterPro" id="IPR007175">
    <property type="entry name" value="Rpr2/Snm1/Rpp21"/>
</dbReference>
<dbReference type="GO" id="GO:0008033">
    <property type="term" value="P:tRNA processing"/>
    <property type="evidence" value="ECO:0007669"/>
    <property type="project" value="TreeGrafter"/>
</dbReference>
<dbReference type="GeneID" id="13287155"/>
<name>E4ZM95_LEPMJ</name>
<reference evidence="3" key="1">
    <citation type="journal article" date="2011" name="Nat. Commun.">
        <title>Effector diversification within compartments of the Leptosphaeria maculans genome affected by Repeat-Induced Point mutations.</title>
        <authorList>
            <person name="Rouxel T."/>
            <person name="Grandaubert J."/>
            <person name="Hane J.K."/>
            <person name="Hoede C."/>
            <person name="van de Wouw A.P."/>
            <person name="Couloux A."/>
            <person name="Dominguez V."/>
            <person name="Anthouard V."/>
            <person name="Bally P."/>
            <person name="Bourras S."/>
            <person name="Cozijnsen A.J."/>
            <person name="Ciuffetti L.M."/>
            <person name="Degrave A."/>
            <person name="Dilmaghani A."/>
            <person name="Duret L."/>
            <person name="Fudal I."/>
            <person name="Goodwin S.B."/>
            <person name="Gout L."/>
            <person name="Glaser N."/>
            <person name="Linglin J."/>
            <person name="Kema G.H.J."/>
            <person name="Lapalu N."/>
            <person name="Lawrence C.B."/>
            <person name="May K."/>
            <person name="Meyer M."/>
            <person name="Ollivier B."/>
            <person name="Poulain J."/>
            <person name="Schoch C.L."/>
            <person name="Simon A."/>
            <person name="Spatafora J.W."/>
            <person name="Stachowiak A."/>
            <person name="Turgeon B.G."/>
            <person name="Tyler B.M."/>
            <person name="Vincent D."/>
            <person name="Weissenbach J."/>
            <person name="Amselem J."/>
            <person name="Quesneville H."/>
            <person name="Oliver R.P."/>
            <person name="Wincker P."/>
            <person name="Balesdent M.-H."/>
            <person name="Howlett B.J."/>
        </authorList>
    </citation>
    <scope>NUCLEOTIDE SEQUENCE [LARGE SCALE GENOMIC DNA]</scope>
    <source>
        <strain evidence="3">JN3 / isolate v23.1.3 / race Av1-4-5-6-7-8</strain>
    </source>
</reference>